<dbReference type="FunFam" id="2.60.40.60:FF:000202">
    <property type="entry name" value="cadherin-8 isoform X4"/>
    <property type="match status" value="1"/>
</dbReference>
<reference evidence="24" key="1">
    <citation type="submission" date="2025-08" db="UniProtKB">
        <authorList>
            <consortium name="RefSeq"/>
        </authorList>
    </citation>
    <scope>IDENTIFICATION</scope>
</reference>
<evidence type="ECO:0000256" key="15">
    <source>
        <dbReference type="ARBA" id="ARBA00023180"/>
    </source>
</evidence>
<dbReference type="Pfam" id="PF01049">
    <property type="entry name" value="CADH_Y-type_LIR"/>
    <property type="match status" value="1"/>
</dbReference>
<feature type="domain" description="Cadherin" evidence="22">
    <location>
        <begin position="364"/>
        <end position="465"/>
    </location>
</feature>
<feature type="domain" description="Cadherin" evidence="22">
    <location>
        <begin position="73"/>
        <end position="141"/>
    </location>
</feature>
<dbReference type="GO" id="GO:0008013">
    <property type="term" value="F:beta-catenin binding"/>
    <property type="evidence" value="ECO:0007669"/>
    <property type="project" value="TreeGrafter"/>
</dbReference>
<dbReference type="PROSITE" id="PS00232">
    <property type="entry name" value="CADHERIN_1"/>
    <property type="match status" value="2"/>
</dbReference>
<dbReference type="GO" id="GO:0005509">
    <property type="term" value="F:calcium ion binding"/>
    <property type="evidence" value="ECO:0007669"/>
    <property type="project" value="UniProtKB-UniRule"/>
</dbReference>
<feature type="domain" description="Cadherin" evidence="22">
    <location>
        <begin position="249"/>
        <end position="363"/>
    </location>
</feature>
<dbReference type="PROSITE" id="PS50268">
    <property type="entry name" value="CADHERIN_2"/>
    <property type="match status" value="5"/>
</dbReference>
<dbReference type="GO" id="GO:0007156">
    <property type="term" value="P:homophilic cell adhesion via plasma membrane adhesion molecules"/>
    <property type="evidence" value="ECO:0007669"/>
    <property type="project" value="InterPro"/>
</dbReference>
<evidence type="ECO:0000256" key="2">
    <source>
        <dbReference type="ARBA" id="ARBA00004536"/>
    </source>
</evidence>
<evidence type="ECO:0000256" key="18">
    <source>
        <dbReference type="RuleBase" id="RU003318"/>
    </source>
</evidence>
<dbReference type="GO" id="GO:0016339">
    <property type="term" value="P:calcium-dependent cell-cell adhesion via plasma membrane cell adhesion molecules"/>
    <property type="evidence" value="ECO:0007669"/>
    <property type="project" value="TreeGrafter"/>
</dbReference>
<dbReference type="SUPFAM" id="SSF49313">
    <property type="entry name" value="Cadherin-like"/>
    <property type="match status" value="5"/>
</dbReference>
<evidence type="ECO:0000256" key="1">
    <source>
        <dbReference type="ARBA" id="ARBA00004251"/>
    </source>
</evidence>
<dbReference type="InterPro" id="IPR020894">
    <property type="entry name" value="Cadherin_CS"/>
</dbReference>
<evidence type="ECO:0000256" key="12">
    <source>
        <dbReference type="ARBA" id="ARBA00022949"/>
    </source>
</evidence>
<dbReference type="InterPro" id="IPR002126">
    <property type="entry name" value="Cadherin-like_dom"/>
</dbReference>
<evidence type="ECO:0000256" key="16">
    <source>
        <dbReference type="ARBA" id="ARBA00030559"/>
    </source>
</evidence>
<evidence type="ECO:0000256" key="11">
    <source>
        <dbReference type="ARBA" id="ARBA00022889"/>
    </source>
</evidence>
<dbReference type="KEGG" id="char:105897808"/>
<dbReference type="InterPro" id="IPR039808">
    <property type="entry name" value="Cadherin"/>
</dbReference>
<evidence type="ECO:0000256" key="5">
    <source>
        <dbReference type="ARBA" id="ARBA00022685"/>
    </source>
</evidence>
<dbReference type="FunFam" id="2.60.40.60:FF:000022">
    <property type="entry name" value="Cadherin 2"/>
    <property type="match status" value="1"/>
</dbReference>
<keyword evidence="23" id="KW-1185">Reference proteome</keyword>
<keyword evidence="12" id="KW-0965">Cell junction</keyword>
<dbReference type="CTD" id="1003"/>
<keyword evidence="9" id="KW-0677">Repeat</keyword>
<keyword evidence="13 20" id="KW-1133">Transmembrane helix</keyword>
<dbReference type="GO" id="GO:0005912">
    <property type="term" value="C:adherens junction"/>
    <property type="evidence" value="ECO:0007669"/>
    <property type="project" value="UniProtKB-SubCell"/>
</dbReference>
<dbReference type="Gene3D" id="4.10.900.10">
    <property type="entry name" value="TCF3-CBD (Catenin binding domain)"/>
    <property type="match status" value="1"/>
</dbReference>
<evidence type="ECO:0000256" key="7">
    <source>
        <dbReference type="ARBA" id="ARBA00022723"/>
    </source>
</evidence>
<keyword evidence="15" id="KW-0325">Glycoprotein</keyword>
<keyword evidence="11 18" id="KW-0130">Cell adhesion</keyword>
<dbReference type="GO" id="GO:0016342">
    <property type="term" value="C:catenin complex"/>
    <property type="evidence" value="ECO:0007669"/>
    <property type="project" value="TreeGrafter"/>
</dbReference>
<keyword evidence="8 21" id="KW-0732">Signal</keyword>
<keyword evidence="7" id="KW-0479">Metal-binding</keyword>
<evidence type="ECO:0000256" key="19">
    <source>
        <dbReference type="RuleBase" id="RU004357"/>
    </source>
</evidence>
<dbReference type="InterPro" id="IPR000233">
    <property type="entry name" value="Cadherin_Y-type_LIR"/>
</dbReference>
<evidence type="ECO:0000256" key="14">
    <source>
        <dbReference type="ARBA" id="ARBA00023136"/>
    </source>
</evidence>
<dbReference type="SMART" id="SM00112">
    <property type="entry name" value="CA"/>
    <property type="match status" value="5"/>
</dbReference>
<evidence type="ECO:0000256" key="6">
    <source>
        <dbReference type="ARBA" id="ARBA00022692"/>
    </source>
</evidence>
<dbReference type="AlphaFoldDB" id="A0A6P8F7U8"/>
<dbReference type="InterPro" id="IPR027397">
    <property type="entry name" value="Catenin-bd_sf"/>
</dbReference>
<keyword evidence="4" id="KW-1003">Cell membrane</keyword>
<comment type="function">
    <text evidence="19">Cadherins are calcium-dependent cell adhesion proteins.</text>
</comment>
<dbReference type="GO" id="GO:0000902">
    <property type="term" value="P:cell morphogenesis"/>
    <property type="evidence" value="ECO:0007669"/>
    <property type="project" value="TreeGrafter"/>
</dbReference>
<dbReference type="PRINTS" id="PR00205">
    <property type="entry name" value="CADHERIN"/>
</dbReference>
<evidence type="ECO:0000256" key="9">
    <source>
        <dbReference type="ARBA" id="ARBA00022737"/>
    </source>
</evidence>
<evidence type="ECO:0000256" key="20">
    <source>
        <dbReference type="SAM" id="Phobius"/>
    </source>
</evidence>
<name>A0A6P8F7U8_CLUHA</name>
<evidence type="ECO:0000256" key="10">
    <source>
        <dbReference type="ARBA" id="ARBA00022837"/>
    </source>
</evidence>
<feature type="signal peptide" evidence="21">
    <location>
        <begin position="1"/>
        <end position="25"/>
    </location>
</feature>
<dbReference type="GO" id="GO:0045296">
    <property type="term" value="F:cadherin binding"/>
    <property type="evidence" value="ECO:0007669"/>
    <property type="project" value="TreeGrafter"/>
</dbReference>
<evidence type="ECO:0000256" key="13">
    <source>
        <dbReference type="ARBA" id="ARBA00022989"/>
    </source>
</evidence>
<evidence type="ECO:0000256" key="17">
    <source>
        <dbReference type="PROSITE-ProRule" id="PRU00043"/>
    </source>
</evidence>
<dbReference type="CDD" id="cd11304">
    <property type="entry name" value="Cadherin_repeat"/>
    <property type="match status" value="5"/>
</dbReference>
<evidence type="ECO:0000256" key="4">
    <source>
        <dbReference type="ARBA" id="ARBA00022475"/>
    </source>
</evidence>
<dbReference type="GO" id="GO:0007043">
    <property type="term" value="P:cell-cell junction assembly"/>
    <property type="evidence" value="ECO:0007669"/>
    <property type="project" value="TreeGrafter"/>
</dbReference>
<comment type="subcellular location">
    <subcellularLocation>
        <location evidence="2">Cell junction</location>
        <location evidence="2">Adherens junction</location>
    </subcellularLocation>
    <subcellularLocation>
        <location evidence="1 18">Cell membrane</location>
        <topology evidence="1 18">Single-pass type I membrane protein</topology>
    </subcellularLocation>
</comment>
<dbReference type="InterPro" id="IPR015919">
    <property type="entry name" value="Cadherin-like_sf"/>
</dbReference>
<dbReference type="GO" id="GO:0060562">
    <property type="term" value="P:epithelial tube morphogenesis"/>
    <property type="evidence" value="ECO:0007669"/>
    <property type="project" value="UniProtKB-ARBA"/>
</dbReference>
<dbReference type="Gene3D" id="2.60.40.60">
    <property type="entry name" value="Cadherins"/>
    <property type="match status" value="5"/>
</dbReference>
<dbReference type="Pfam" id="PF00028">
    <property type="entry name" value="Cadherin"/>
    <property type="match status" value="3"/>
</dbReference>
<dbReference type="GO" id="GO:0019903">
    <property type="term" value="F:protein phosphatase binding"/>
    <property type="evidence" value="ECO:0007669"/>
    <property type="project" value="TreeGrafter"/>
</dbReference>
<dbReference type="GO" id="GO:0048646">
    <property type="term" value="P:anatomical structure formation involved in morphogenesis"/>
    <property type="evidence" value="ECO:0007669"/>
    <property type="project" value="UniProtKB-ARBA"/>
</dbReference>
<dbReference type="OrthoDB" id="6252479at2759"/>
<proteinExistence type="predicted"/>
<keyword evidence="10 17" id="KW-0106">Calcium</keyword>
<keyword evidence="6 18" id="KW-0812">Transmembrane</keyword>
<feature type="chain" id="PRO_5027664958" description="Cadherin-5" evidence="21">
    <location>
        <begin position="26"/>
        <end position="754"/>
    </location>
</feature>
<evidence type="ECO:0000256" key="3">
    <source>
        <dbReference type="ARBA" id="ARBA00021701"/>
    </source>
</evidence>
<feature type="domain" description="Cadherin" evidence="22">
    <location>
        <begin position="472"/>
        <end position="572"/>
    </location>
</feature>
<dbReference type="GO" id="GO:0044331">
    <property type="term" value="P:cell-cell adhesion mediated by cadherin"/>
    <property type="evidence" value="ECO:0007669"/>
    <property type="project" value="TreeGrafter"/>
</dbReference>
<feature type="transmembrane region" description="Helical" evidence="20">
    <location>
        <begin position="579"/>
        <end position="601"/>
    </location>
</feature>
<sequence>MMRTSGGVWGLRLLVVALLLCVAQAQYGPPGPPGAGSWDWKRLFASEEKEVTDPQEKIATLSNKKFNKDTHMYRIEGEGANTIFLVNDQGDISVNDKLDREKKSLYHLKARLIDRSTNRDVEEPSDFLIQVQDINDNAPVFQGPFKGSIQEMSATGTMVMKVNATDKDDPTTSNGMVRYMLLNGTDLFTIHEKEGVIRTKVANLDRESISEYKIIVQAKDMPGQPNGIVSTSTITISVTDVNDNLATFKMTQYVFRVSEDVKPDFKIGTVEVEDKDEEQNKNPKFRIEERIINELLDIKQDQHKNGVLFLKQPLDYETKNSYRFTVFVTEDIVKFPGLQQNTNVKNKAEVLITVTDVDEPPVFSKPEYNISVLEETFPHVFREVIKARDPDRDNHPIRYSIEDSSCPVEINPVDGTLSLKTKLDRELTAVHRCPVTAEENILDGKKSYVMVNLVVQDINDNAPKLFNGEIFVCESDKRGTVIGILSATDKDEIKGRFTFRLAKQSHNFTLTDNNDGKATLGVKQGGFRTEDSAEHVIEIEVGDGTLKSIEPLHIRVCQCNGNRTAEYCKPHRRQVGVSVHALITILLCIVTILVIVILLVLRRRYQKDSLVAMGKSSGEIHEQLVTYDEEGGGEMDTNGYDVSILTSARHDATLLPGPGLYAMVKKPQACKGDMAAMIEVKKDEADHDRDGIPYDTLHIYGYEGPGSLAGSLSSLGSSSSGDSMDYDFLNDWGPRFRTLAELYGVDCYPGDCPY</sequence>
<dbReference type="RefSeq" id="XP_031424603.1">
    <property type="nucleotide sequence ID" value="XM_031568743.2"/>
</dbReference>
<evidence type="ECO:0000313" key="23">
    <source>
        <dbReference type="Proteomes" id="UP000515152"/>
    </source>
</evidence>
<keyword evidence="5" id="KW-0165">Cleavage on pair of basic residues</keyword>
<accession>A0A6P8F7U8</accession>
<dbReference type="PANTHER" id="PTHR24027">
    <property type="entry name" value="CADHERIN-23"/>
    <property type="match status" value="1"/>
</dbReference>
<keyword evidence="14 20" id="KW-0472">Membrane</keyword>
<evidence type="ECO:0000256" key="8">
    <source>
        <dbReference type="ARBA" id="ARBA00022729"/>
    </source>
</evidence>
<dbReference type="Proteomes" id="UP000515152">
    <property type="component" value="Chromosome 6"/>
</dbReference>
<dbReference type="GeneID" id="105897808"/>
<dbReference type="GO" id="GO:0034332">
    <property type="term" value="P:adherens junction organization"/>
    <property type="evidence" value="ECO:0007669"/>
    <property type="project" value="TreeGrafter"/>
</dbReference>
<dbReference type="PANTHER" id="PTHR24027:SF89">
    <property type="entry name" value="CADHERIN-5"/>
    <property type="match status" value="1"/>
</dbReference>
<evidence type="ECO:0000256" key="21">
    <source>
        <dbReference type="SAM" id="SignalP"/>
    </source>
</evidence>
<dbReference type="GO" id="GO:0005923">
    <property type="term" value="C:bicellular tight junction"/>
    <property type="evidence" value="ECO:0007669"/>
    <property type="project" value="TreeGrafter"/>
</dbReference>
<dbReference type="GO" id="GO:0016477">
    <property type="term" value="P:cell migration"/>
    <property type="evidence" value="ECO:0007669"/>
    <property type="project" value="TreeGrafter"/>
</dbReference>
<feature type="domain" description="Cadherin" evidence="22">
    <location>
        <begin position="141"/>
        <end position="265"/>
    </location>
</feature>
<evidence type="ECO:0000259" key="22">
    <source>
        <dbReference type="PROSITE" id="PS50268"/>
    </source>
</evidence>
<evidence type="ECO:0000313" key="24">
    <source>
        <dbReference type="RefSeq" id="XP_031424603.1"/>
    </source>
</evidence>
<gene>
    <name evidence="24" type="primary">cdh5</name>
</gene>
<dbReference type="FunFam" id="4.10.900.10:FF:000001">
    <property type="entry name" value="Cadherin 2"/>
    <property type="match status" value="1"/>
</dbReference>
<protein>
    <recommendedName>
        <fullName evidence="3">Cadherin-5</fullName>
    </recommendedName>
    <alternativeName>
        <fullName evidence="16">Vascular endothelial cadherin</fullName>
    </alternativeName>
</protein>
<organism evidence="23 24">
    <name type="scientific">Clupea harengus</name>
    <name type="common">Atlantic herring</name>
    <dbReference type="NCBI Taxonomy" id="7950"/>
    <lineage>
        <taxon>Eukaryota</taxon>
        <taxon>Metazoa</taxon>
        <taxon>Chordata</taxon>
        <taxon>Craniata</taxon>
        <taxon>Vertebrata</taxon>
        <taxon>Euteleostomi</taxon>
        <taxon>Actinopterygii</taxon>
        <taxon>Neopterygii</taxon>
        <taxon>Teleostei</taxon>
        <taxon>Clupei</taxon>
        <taxon>Clupeiformes</taxon>
        <taxon>Clupeoidei</taxon>
        <taxon>Clupeidae</taxon>
        <taxon>Clupea</taxon>
    </lineage>
</organism>